<dbReference type="EMBL" id="LJIJ01000742">
    <property type="protein sequence ID" value="ODM94834.1"/>
    <property type="molecule type" value="Genomic_DNA"/>
</dbReference>
<dbReference type="SUPFAM" id="SSF47986">
    <property type="entry name" value="DEATH domain"/>
    <property type="match status" value="1"/>
</dbReference>
<dbReference type="InterPro" id="IPR040745">
    <property type="entry name" value="Ankyrin_UPA"/>
</dbReference>
<evidence type="ECO:0000256" key="4">
    <source>
        <dbReference type="ARBA" id="ARBA00023136"/>
    </source>
</evidence>
<comment type="caution">
    <text evidence="6">The sequence shown here is derived from an EMBL/GenBank/DDBJ whole genome shotgun (WGS) entry which is preliminary data.</text>
</comment>
<dbReference type="CDD" id="cd08317">
    <property type="entry name" value="Death_ank"/>
    <property type="match status" value="1"/>
</dbReference>
<evidence type="ECO:0000313" key="6">
    <source>
        <dbReference type="EMBL" id="ODM94834.1"/>
    </source>
</evidence>
<dbReference type="InterPro" id="IPR011029">
    <property type="entry name" value="DEATH-like_dom_sf"/>
</dbReference>
<dbReference type="Gene3D" id="1.10.533.10">
    <property type="entry name" value="Death Domain, Fas"/>
    <property type="match status" value="1"/>
</dbReference>
<dbReference type="Proteomes" id="UP000094527">
    <property type="component" value="Unassembled WGS sequence"/>
</dbReference>
<keyword evidence="4" id="KW-0472">Membrane</keyword>
<dbReference type="InterPro" id="IPR000488">
    <property type="entry name" value="Death_dom"/>
</dbReference>
<dbReference type="STRING" id="48709.A0A1D2MPU7"/>
<dbReference type="GO" id="GO:0007165">
    <property type="term" value="P:signal transduction"/>
    <property type="evidence" value="ECO:0007669"/>
    <property type="project" value="InterPro"/>
</dbReference>
<keyword evidence="7" id="KW-1185">Reference proteome</keyword>
<proteinExistence type="predicted"/>
<evidence type="ECO:0000256" key="3">
    <source>
        <dbReference type="ARBA" id="ARBA00023043"/>
    </source>
</evidence>
<gene>
    <name evidence="6" type="ORF">Ocin01_11848</name>
</gene>
<keyword evidence="3" id="KW-0040">ANK repeat</keyword>
<dbReference type="Gene3D" id="2.60.220.30">
    <property type="match status" value="1"/>
</dbReference>
<protein>
    <submittedName>
        <fullName evidence="6">Ankyrin-3</fullName>
    </submittedName>
</protein>
<accession>A0A1D2MPU7</accession>
<organism evidence="6 7">
    <name type="scientific">Orchesella cincta</name>
    <name type="common">Springtail</name>
    <name type="synonym">Podura cincta</name>
    <dbReference type="NCBI Taxonomy" id="48709"/>
    <lineage>
        <taxon>Eukaryota</taxon>
        <taxon>Metazoa</taxon>
        <taxon>Ecdysozoa</taxon>
        <taxon>Arthropoda</taxon>
        <taxon>Hexapoda</taxon>
        <taxon>Collembola</taxon>
        <taxon>Entomobryomorpha</taxon>
        <taxon>Entomobryoidea</taxon>
        <taxon>Orchesellidae</taxon>
        <taxon>Orchesellinae</taxon>
        <taxon>Orchesella</taxon>
    </lineage>
</organism>
<reference evidence="6 7" key="1">
    <citation type="journal article" date="2016" name="Genome Biol. Evol.">
        <title>Gene Family Evolution Reflects Adaptation to Soil Environmental Stressors in the Genome of the Collembolan Orchesella cincta.</title>
        <authorList>
            <person name="Faddeeva-Vakhrusheva A."/>
            <person name="Derks M.F."/>
            <person name="Anvar S.Y."/>
            <person name="Agamennone V."/>
            <person name="Suring W."/>
            <person name="Smit S."/>
            <person name="van Straalen N.M."/>
            <person name="Roelofs D."/>
        </authorList>
    </citation>
    <scope>NUCLEOTIDE SEQUENCE [LARGE SCALE GENOMIC DNA]</scope>
    <source>
        <tissue evidence="6">Mixed pool</tissue>
    </source>
</reference>
<dbReference type="AlphaFoldDB" id="A0A1D2MPU7"/>
<evidence type="ECO:0000256" key="2">
    <source>
        <dbReference type="ARBA" id="ARBA00022737"/>
    </source>
</evidence>
<evidence type="ECO:0000313" key="7">
    <source>
        <dbReference type="Proteomes" id="UP000094527"/>
    </source>
</evidence>
<dbReference type="SMART" id="SM00005">
    <property type="entry name" value="DEATH"/>
    <property type="match status" value="1"/>
</dbReference>
<dbReference type="PROSITE" id="PS50017">
    <property type="entry name" value="DEATH_DOMAIN"/>
    <property type="match status" value="1"/>
</dbReference>
<dbReference type="Pfam" id="PF17809">
    <property type="entry name" value="UPA_2"/>
    <property type="match status" value="1"/>
</dbReference>
<dbReference type="PANTHER" id="PTHR24123:SF141">
    <property type="entry name" value="ANKYRIN 2, ISOFORM U"/>
    <property type="match status" value="1"/>
</dbReference>
<evidence type="ECO:0000256" key="1">
    <source>
        <dbReference type="ARBA" id="ARBA00004370"/>
    </source>
</evidence>
<evidence type="ECO:0000259" key="5">
    <source>
        <dbReference type="PROSITE" id="PS50017"/>
    </source>
</evidence>
<keyword evidence="2" id="KW-0677">Repeat</keyword>
<dbReference type="OrthoDB" id="8188099at2759"/>
<dbReference type="Gene3D" id="2.60.40.2660">
    <property type="match status" value="1"/>
</dbReference>
<dbReference type="OMA" id="KMAISET"/>
<dbReference type="InterPro" id="IPR051165">
    <property type="entry name" value="Multifunctional_ANK_Repeat"/>
</dbReference>
<name>A0A1D2MPU7_ORCCI</name>
<dbReference type="PANTHER" id="PTHR24123">
    <property type="entry name" value="ANKYRIN REPEAT-CONTAINING"/>
    <property type="match status" value="1"/>
</dbReference>
<comment type="subcellular location">
    <subcellularLocation>
        <location evidence="1">Membrane</location>
    </subcellularLocation>
</comment>
<feature type="domain" description="Death" evidence="5">
    <location>
        <begin position="251"/>
        <end position="328"/>
    </location>
</feature>
<dbReference type="Pfam" id="PF00531">
    <property type="entry name" value="Death"/>
    <property type="match status" value="1"/>
</dbReference>
<sequence length="392" mass="44384">MDLFMNQVIDLCLYGVGYPLLDDIGGTTRAQWEDVTGSTPLTFVNDCVSFTTTVSARFWLVDCRHASHDVTKMATDLYREAIHVPFMAKFVLFAKRIETTEARLRVFCMTDDREEKTLEGQENFTESRDVEVLEGKPQWIEMAGNLAPVTKSGEQLRLKFFAFKENRLPFLCEFEIAMQTCRKNNLHERIQARRGIKYQSVTLTSSCLTKSYQMNLQLQRRYRPHKTAIAHKPTPKQSLLTTVGPGEIHRADLKISDVANLLGDDWIPLARHLGITEPDVSIIEAEYPQSPHQQATVMLRLWMQQAGDRATGNALEKALNSIGRDDIVAKCIGNIAPVTDASEKILAQTHVEGVKTIESQILEPIIKSEKRNLSLDVSYDEQDLMKVSVKLI</sequence>
<dbReference type="GO" id="GO:0016020">
    <property type="term" value="C:membrane"/>
    <property type="evidence" value="ECO:0007669"/>
    <property type="project" value="UniProtKB-SubCell"/>
</dbReference>